<feature type="domain" description="Nudix hydrolase" evidence="12">
    <location>
        <begin position="12"/>
        <end position="150"/>
    </location>
</feature>
<evidence type="ECO:0000313" key="14">
    <source>
        <dbReference type="Proteomes" id="UP000198859"/>
    </source>
</evidence>
<dbReference type="GO" id="GO:0046872">
    <property type="term" value="F:metal ion binding"/>
    <property type="evidence" value="ECO:0007669"/>
    <property type="project" value="UniProtKB-KW"/>
</dbReference>
<reference evidence="14" key="1">
    <citation type="submission" date="2016-10" db="EMBL/GenBank/DDBJ databases">
        <authorList>
            <person name="Varghese N."/>
            <person name="Submissions S."/>
        </authorList>
    </citation>
    <scope>NUCLEOTIDE SEQUENCE [LARGE SCALE GENOMIC DNA]</scope>
    <source>
        <strain evidence="14">DSM 22127</strain>
    </source>
</reference>
<sequence>MGGVSAVDGAGTAVVVVGVAIRRGDRVLAARRTSPPELAGRWELPGGKPLPGEDLAAAAEREVAEELGCRVRVDGVLPGEVEVRPGLVLRVVTARLEPPVGSGVDAGGGAGTEPLPLEHDALRWLAPDQLGEVDWLEADRPFVAALGRGTQS</sequence>
<comment type="similarity">
    <text evidence="2">Belongs to the Nudix hydrolase family.</text>
</comment>
<evidence type="ECO:0000256" key="9">
    <source>
        <dbReference type="ARBA" id="ARBA00023204"/>
    </source>
</evidence>
<dbReference type="Pfam" id="PF00293">
    <property type="entry name" value="NUDIX"/>
    <property type="match status" value="1"/>
</dbReference>
<keyword evidence="5" id="KW-0479">Metal-binding</keyword>
<name>A0A1H1SJ52_9ACTN</name>
<evidence type="ECO:0000256" key="11">
    <source>
        <dbReference type="ARBA" id="ARBA00038905"/>
    </source>
</evidence>
<evidence type="ECO:0000256" key="7">
    <source>
        <dbReference type="ARBA" id="ARBA00022801"/>
    </source>
</evidence>
<evidence type="ECO:0000256" key="10">
    <source>
        <dbReference type="ARBA" id="ARBA00035861"/>
    </source>
</evidence>
<dbReference type="GO" id="GO:0044715">
    <property type="term" value="F:8-oxo-dGDP phosphatase activity"/>
    <property type="evidence" value="ECO:0007669"/>
    <property type="project" value="TreeGrafter"/>
</dbReference>
<dbReference type="Gene3D" id="3.90.79.10">
    <property type="entry name" value="Nucleoside Triphosphate Pyrophosphohydrolase"/>
    <property type="match status" value="1"/>
</dbReference>
<dbReference type="GO" id="GO:0044716">
    <property type="term" value="F:8-oxo-GDP phosphatase activity"/>
    <property type="evidence" value="ECO:0007669"/>
    <property type="project" value="TreeGrafter"/>
</dbReference>
<gene>
    <name evidence="13" type="ORF">SAMN04488570_1970</name>
</gene>
<dbReference type="PROSITE" id="PS00893">
    <property type="entry name" value="NUDIX_BOX"/>
    <property type="match status" value="1"/>
</dbReference>
<dbReference type="PROSITE" id="PS51462">
    <property type="entry name" value="NUDIX"/>
    <property type="match status" value="1"/>
</dbReference>
<evidence type="ECO:0000256" key="8">
    <source>
        <dbReference type="ARBA" id="ARBA00022842"/>
    </source>
</evidence>
<keyword evidence="3" id="KW-0515">Mutator protein</keyword>
<dbReference type="GO" id="GO:0035539">
    <property type="term" value="F:8-oxo-7,8-dihydrodeoxyguanosine triphosphate pyrophosphatase activity"/>
    <property type="evidence" value="ECO:0007669"/>
    <property type="project" value="UniProtKB-EC"/>
</dbReference>
<organism evidence="13 14">
    <name type="scientific">Nocardioides scoriae</name>
    <dbReference type="NCBI Taxonomy" id="642780"/>
    <lineage>
        <taxon>Bacteria</taxon>
        <taxon>Bacillati</taxon>
        <taxon>Actinomycetota</taxon>
        <taxon>Actinomycetes</taxon>
        <taxon>Propionibacteriales</taxon>
        <taxon>Nocardioidaceae</taxon>
        <taxon>Nocardioides</taxon>
    </lineage>
</organism>
<evidence type="ECO:0000256" key="1">
    <source>
        <dbReference type="ARBA" id="ARBA00001946"/>
    </source>
</evidence>
<keyword evidence="6" id="KW-0227">DNA damage</keyword>
<keyword evidence="9" id="KW-0234">DNA repair</keyword>
<evidence type="ECO:0000256" key="6">
    <source>
        <dbReference type="ARBA" id="ARBA00022763"/>
    </source>
</evidence>
<evidence type="ECO:0000313" key="13">
    <source>
        <dbReference type="EMBL" id="SDS47982.1"/>
    </source>
</evidence>
<dbReference type="InterPro" id="IPR047127">
    <property type="entry name" value="MutT-like"/>
</dbReference>
<dbReference type="AlphaFoldDB" id="A0A1H1SJ52"/>
<keyword evidence="7" id="KW-0378">Hydrolase</keyword>
<keyword evidence="4" id="KW-0235">DNA replication</keyword>
<evidence type="ECO:0000256" key="3">
    <source>
        <dbReference type="ARBA" id="ARBA00022457"/>
    </source>
</evidence>
<evidence type="ECO:0000256" key="2">
    <source>
        <dbReference type="ARBA" id="ARBA00005582"/>
    </source>
</evidence>
<dbReference type="RefSeq" id="WP_231916815.1">
    <property type="nucleotide sequence ID" value="NZ_LT629757.1"/>
</dbReference>
<dbReference type="GO" id="GO:0006281">
    <property type="term" value="P:DNA repair"/>
    <property type="evidence" value="ECO:0007669"/>
    <property type="project" value="UniProtKB-KW"/>
</dbReference>
<dbReference type="GO" id="GO:0008413">
    <property type="term" value="F:8-oxo-7,8-dihydroguanosine triphosphate pyrophosphatase activity"/>
    <property type="evidence" value="ECO:0007669"/>
    <property type="project" value="TreeGrafter"/>
</dbReference>
<dbReference type="PANTHER" id="PTHR47707">
    <property type="entry name" value="8-OXO-DGTP DIPHOSPHATASE"/>
    <property type="match status" value="1"/>
</dbReference>
<dbReference type="STRING" id="642780.SAMN04488570_1970"/>
<evidence type="ECO:0000256" key="4">
    <source>
        <dbReference type="ARBA" id="ARBA00022705"/>
    </source>
</evidence>
<dbReference type="InterPro" id="IPR020084">
    <property type="entry name" value="NUDIX_hydrolase_CS"/>
</dbReference>
<dbReference type="InterPro" id="IPR015797">
    <property type="entry name" value="NUDIX_hydrolase-like_dom_sf"/>
</dbReference>
<dbReference type="PANTHER" id="PTHR47707:SF1">
    <property type="entry name" value="NUDIX HYDROLASE FAMILY PROTEIN"/>
    <property type="match status" value="1"/>
</dbReference>
<accession>A0A1H1SJ52</accession>
<dbReference type="EMBL" id="LT629757">
    <property type="protein sequence ID" value="SDS47982.1"/>
    <property type="molecule type" value="Genomic_DNA"/>
</dbReference>
<dbReference type="EC" id="3.6.1.55" evidence="11"/>
<dbReference type="InterPro" id="IPR000086">
    <property type="entry name" value="NUDIX_hydrolase_dom"/>
</dbReference>
<keyword evidence="8" id="KW-0460">Magnesium</keyword>
<protein>
    <recommendedName>
        <fullName evidence="11">8-oxo-dGTP diphosphatase</fullName>
        <ecNumber evidence="11">3.6.1.55</ecNumber>
    </recommendedName>
</protein>
<keyword evidence="14" id="KW-1185">Reference proteome</keyword>
<dbReference type="Proteomes" id="UP000198859">
    <property type="component" value="Chromosome I"/>
</dbReference>
<evidence type="ECO:0000259" key="12">
    <source>
        <dbReference type="PROSITE" id="PS51462"/>
    </source>
</evidence>
<dbReference type="SUPFAM" id="SSF55811">
    <property type="entry name" value="Nudix"/>
    <property type="match status" value="1"/>
</dbReference>
<evidence type="ECO:0000256" key="5">
    <source>
        <dbReference type="ARBA" id="ARBA00022723"/>
    </source>
</evidence>
<comment type="catalytic activity">
    <reaction evidence="10">
        <text>8-oxo-dGTP + H2O = 8-oxo-dGMP + diphosphate + H(+)</text>
        <dbReference type="Rhea" id="RHEA:31575"/>
        <dbReference type="ChEBI" id="CHEBI:15377"/>
        <dbReference type="ChEBI" id="CHEBI:15378"/>
        <dbReference type="ChEBI" id="CHEBI:33019"/>
        <dbReference type="ChEBI" id="CHEBI:63224"/>
        <dbReference type="ChEBI" id="CHEBI:77896"/>
        <dbReference type="EC" id="3.6.1.55"/>
    </reaction>
</comment>
<comment type="cofactor">
    <cofactor evidence="1">
        <name>Mg(2+)</name>
        <dbReference type="ChEBI" id="CHEBI:18420"/>
    </cofactor>
</comment>
<proteinExistence type="inferred from homology"/>
<dbReference type="GO" id="GO:0006260">
    <property type="term" value="P:DNA replication"/>
    <property type="evidence" value="ECO:0007669"/>
    <property type="project" value="UniProtKB-KW"/>
</dbReference>